<accession>A0ABQ5EJR7</accession>
<name>A0ABQ5EJR7_9ASTR</name>
<dbReference type="InterPro" id="IPR043502">
    <property type="entry name" value="DNA/RNA_pol_sf"/>
</dbReference>
<feature type="region of interest" description="Disordered" evidence="1">
    <location>
        <begin position="678"/>
        <end position="720"/>
    </location>
</feature>
<protein>
    <submittedName>
        <fullName evidence="4">Retrovirus-related pol polyprotein from transposon TNT 1-94</fullName>
    </submittedName>
</protein>
<gene>
    <name evidence="4" type="ORF">Tco_0977234</name>
</gene>
<proteinExistence type="predicted"/>
<evidence type="ECO:0000259" key="3">
    <source>
        <dbReference type="Pfam" id="PF13960"/>
    </source>
</evidence>
<reference evidence="4" key="1">
    <citation type="journal article" date="2022" name="Int. J. Mol. Sci.">
        <title>Draft Genome of Tanacetum Coccineum: Genomic Comparison of Closely Related Tanacetum-Family Plants.</title>
        <authorList>
            <person name="Yamashiro T."/>
            <person name="Shiraishi A."/>
            <person name="Nakayama K."/>
            <person name="Satake H."/>
        </authorList>
    </citation>
    <scope>NUCLEOTIDE SEQUENCE</scope>
</reference>
<reference evidence="4" key="2">
    <citation type="submission" date="2022-01" db="EMBL/GenBank/DDBJ databases">
        <authorList>
            <person name="Yamashiro T."/>
            <person name="Shiraishi A."/>
            <person name="Satake H."/>
            <person name="Nakayama K."/>
        </authorList>
    </citation>
    <scope>NUCLEOTIDE SEQUENCE</scope>
</reference>
<dbReference type="Proteomes" id="UP001151760">
    <property type="component" value="Unassembled WGS sequence"/>
</dbReference>
<dbReference type="InterPro" id="IPR004242">
    <property type="entry name" value="Transposase_21"/>
</dbReference>
<dbReference type="InterPro" id="IPR025452">
    <property type="entry name" value="DUF4218"/>
</dbReference>
<feature type="compositionally biased region" description="Basic residues" evidence="1">
    <location>
        <begin position="698"/>
        <end position="707"/>
    </location>
</feature>
<organism evidence="4 5">
    <name type="scientific">Tanacetum coccineum</name>
    <dbReference type="NCBI Taxonomy" id="301880"/>
    <lineage>
        <taxon>Eukaryota</taxon>
        <taxon>Viridiplantae</taxon>
        <taxon>Streptophyta</taxon>
        <taxon>Embryophyta</taxon>
        <taxon>Tracheophyta</taxon>
        <taxon>Spermatophyta</taxon>
        <taxon>Magnoliopsida</taxon>
        <taxon>eudicotyledons</taxon>
        <taxon>Gunneridae</taxon>
        <taxon>Pentapetalae</taxon>
        <taxon>asterids</taxon>
        <taxon>campanulids</taxon>
        <taxon>Asterales</taxon>
        <taxon>Asteraceae</taxon>
        <taxon>Asteroideae</taxon>
        <taxon>Anthemideae</taxon>
        <taxon>Anthemidinae</taxon>
        <taxon>Tanacetum</taxon>
    </lineage>
</organism>
<evidence type="ECO:0000313" key="4">
    <source>
        <dbReference type="EMBL" id="GJT51077.1"/>
    </source>
</evidence>
<feature type="domain" description="Reverse transcriptase Ty1/copia-type" evidence="2">
    <location>
        <begin position="4"/>
        <end position="230"/>
    </location>
</feature>
<feature type="domain" description="DUF4218" evidence="3">
    <location>
        <begin position="888"/>
        <end position="992"/>
    </location>
</feature>
<evidence type="ECO:0000259" key="2">
    <source>
        <dbReference type="Pfam" id="PF07727"/>
    </source>
</evidence>
<dbReference type="Pfam" id="PF07727">
    <property type="entry name" value="RVT_2"/>
    <property type="match status" value="1"/>
</dbReference>
<dbReference type="EMBL" id="BQNB010016376">
    <property type="protein sequence ID" value="GJT51077.1"/>
    <property type="molecule type" value="Genomic_DNA"/>
</dbReference>
<dbReference type="PANTHER" id="PTHR10775:SF179">
    <property type="entry name" value="TRANSPOSON, EN_SPM-LIKE, TRANSPOSASE-ASSOCIATED DOMAIN PROTEIN"/>
    <property type="match status" value="1"/>
</dbReference>
<comment type="caution">
    <text evidence="4">The sequence shown here is derived from an EMBL/GenBank/DDBJ whole genome shotgun (WGS) entry which is preliminary data.</text>
</comment>
<feature type="compositionally biased region" description="Basic and acidic residues" evidence="1">
    <location>
        <begin position="998"/>
        <end position="1012"/>
    </location>
</feature>
<dbReference type="InterPro" id="IPR013103">
    <property type="entry name" value="RVT_2"/>
</dbReference>
<evidence type="ECO:0000256" key="1">
    <source>
        <dbReference type="SAM" id="MobiDB-lite"/>
    </source>
</evidence>
<dbReference type="Pfam" id="PF13960">
    <property type="entry name" value="DUF4218"/>
    <property type="match status" value="1"/>
</dbReference>
<keyword evidence="5" id="KW-1185">Reference proteome</keyword>
<feature type="region of interest" description="Disordered" evidence="1">
    <location>
        <begin position="993"/>
        <end position="1012"/>
    </location>
</feature>
<sequence length="1039" mass="119953">MVRCKWLFKIKEGIKGVQKPRYKARLVAREFTQRAGIDYNEVFSPVVRHTSIRVILALTTCKDYELEQLDVKTAFLHGNLEEVIYMRQPPGYEQGNKVCLLKKSFYGLKQSPRQWYRRFDEYMLSNGFKRSSYDSCVYYRSYAPGEYIYLFLYVDDILIAFKSKAEIGSTKSLLKKEFDMKELGEAKKILGMEIVKDRIRKILRVSQSGYVSKILNNFRTDNGKSVQMPLGGHFKLSLKDCPVRDCDVERMSKVPYENTVGSLIYLMVCTRPDIAYTVSIVSRYLANPGKNHWEAMKWILKYFWGTENVGLVYGTDRNNHIDVTDFVDSDYTKDPDKDVEYMALTEAVKEAIWLRGLLEELGVKLNTVAFLEAKTVKVLKVGTKHNVVDALAKVVPRRKLQHCLELLSVGISQKLDYIYTKLMTLKLDNQAKKVMRLMGSGYKKIHVCINNCLLYRKNDKGLTVCRTCRTSRWKVDNKIKKVYENIPTKRITDGVLRHPADLQAWRTIDEKFPKITENTRNLRLGISADGVDINTGNRHHSVWPVLTVIYNLPSWLCMKRKFINLSGLIRMMLPQKITLIYMPFLLWTINDYPALGTLCGFLYNGFKGCVVCGKDTNCVRLSASSKQSYVGHRRYLPYNHPFRKQKKAFNGQQEFLQAPIPMTGEQIYNEVKHIENKWGKGKRTNNNASENQEDTRGRGGKIQKQKRNTTEEEGSSSQVNGQNGVYWKKFNIWYRKLKYWRHNPVPHCIDFMHVEKNVAESIVGTLLHVPGKTKDGLNARLDLAELGVKPELFAMQDEDKTTLPPAGYTLTNAEKDIFCETLHNIKVPEGYCSNFSSLVNLKDRKLIGLKSHDYHMLMQEFLPIAIRSIMHPPTRYAIIRFCFFFKSICSKEIILQELDKMQAELVVTLCLLEKFFPPSFFDIMIHLTVHLTREVKLCGPICFRWMYPFERCMKVIKGHVRNRNKPEGCIAEETIAEETIEFFSEYHKSMETIGIPPDKSKAPKKGDASGKDKPLTILMIQLQGKECAKPGYPELSLPE</sequence>
<dbReference type="Pfam" id="PF02992">
    <property type="entry name" value="Transposase_21"/>
    <property type="match status" value="2"/>
</dbReference>
<dbReference type="PANTHER" id="PTHR10775">
    <property type="entry name" value="OS08G0208400 PROTEIN"/>
    <property type="match status" value="1"/>
</dbReference>
<dbReference type="SUPFAM" id="SSF56672">
    <property type="entry name" value="DNA/RNA polymerases"/>
    <property type="match status" value="1"/>
</dbReference>
<evidence type="ECO:0000313" key="5">
    <source>
        <dbReference type="Proteomes" id="UP001151760"/>
    </source>
</evidence>